<evidence type="ECO:0000256" key="1">
    <source>
        <dbReference type="SAM" id="Coils"/>
    </source>
</evidence>
<evidence type="ECO:0000313" key="4">
    <source>
        <dbReference type="Proteomes" id="UP001249851"/>
    </source>
</evidence>
<dbReference type="EMBL" id="JARQWQ010000081">
    <property type="protein sequence ID" value="KAK2552959.1"/>
    <property type="molecule type" value="Genomic_DNA"/>
</dbReference>
<reference evidence="3" key="2">
    <citation type="journal article" date="2023" name="Science">
        <title>Genomic signatures of disease resistance in endangered staghorn corals.</title>
        <authorList>
            <person name="Vollmer S.V."/>
            <person name="Selwyn J.D."/>
            <person name="Despard B.A."/>
            <person name="Roesel C.L."/>
        </authorList>
    </citation>
    <scope>NUCLEOTIDE SEQUENCE</scope>
    <source>
        <strain evidence="3">K2</strain>
    </source>
</reference>
<name>A0AAD9Q1F9_ACRCE</name>
<proteinExistence type="predicted"/>
<keyword evidence="4" id="KW-1185">Reference proteome</keyword>
<evidence type="ECO:0000256" key="2">
    <source>
        <dbReference type="SAM" id="MobiDB-lite"/>
    </source>
</evidence>
<dbReference type="Proteomes" id="UP001249851">
    <property type="component" value="Unassembled WGS sequence"/>
</dbReference>
<protein>
    <submittedName>
        <fullName evidence="3">Uncharacterized protein</fullName>
    </submittedName>
</protein>
<reference evidence="3" key="1">
    <citation type="journal article" date="2023" name="G3 (Bethesda)">
        <title>Whole genome assembly and annotation of the endangered Caribbean coral Acropora cervicornis.</title>
        <authorList>
            <person name="Selwyn J.D."/>
            <person name="Vollmer S.V."/>
        </authorList>
    </citation>
    <scope>NUCLEOTIDE SEQUENCE</scope>
    <source>
        <strain evidence="3">K2</strain>
    </source>
</reference>
<feature type="region of interest" description="Disordered" evidence="2">
    <location>
        <begin position="1"/>
        <end position="20"/>
    </location>
</feature>
<evidence type="ECO:0000313" key="3">
    <source>
        <dbReference type="EMBL" id="KAK2552959.1"/>
    </source>
</evidence>
<gene>
    <name evidence="3" type="ORF">P5673_025661</name>
</gene>
<feature type="coiled-coil region" evidence="1">
    <location>
        <begin position="48"/>
        <end position="82"/>
    </location>
</feature>
<organism evidence="3 4">
    <name type="scientific">Acropora cervicornis</name>
    <name type="common">Staghorn coral</name>
    <dbReference type="NCBI Taxonomy" id="6130"/>
    <lineage>
        <taxon>Eukaryota</taxon>
        <taxon>Metazoa</taxon>
        <taxon>Cnidaria</taxon>
        <taxon>Anthozoa</taxon>
        <taxon>Hexacorallia</taxon>
        <taxon>Scleractinia</taxon>
        <taxon>Astrocoeniina</taxon>
        <taxon>Acroporidae</taxon>
        <taxon>Acropora</taxon>
    </lineage>
</organism>
<keyword evidence="1" id="KW-0175">Coiled coil</keyword>
<feature type="region of interest" description="Disordered" evidence="2">
    <location>
        <begin position="179"/>
        <end position="213"/>
    </location>
</feature>
<accession>A0AAD9Q1F9</accession>
<comment type="caution">
    <text evidence="3">The sequence shown here is derived from an EMBL/GenBank/DDBJ whole genome shotgun (WGS) entry which is preliminary data.</text>
</comment>
<sequence length="476" mass="54071">MDYRLDSKSPPLKQRQAGANCPDVNSTEEIIILPVHSMDYKSPLDLLMEDKQVEVEKEREKVAKLQGEVERLSALYAQEEYNRKADLVGSEVGLCTGNPVRTLWELKGLKWPSSPEISSVCHLTCSHTGQLAPATIQEEEEQLKTVLIKKPYEQLLSASSRRNTTGIKIIPYSSVSSMAANPCKGDETSSDEEDAARCEAPKKKRKRKSKSSASEMIEFLKEFKDNKQKEEKEKLAALHKMHMEKMNVERMPPPKKKVHARFNVGAMMSKLKEARERNALEHEKVLTLSRDLQSKQAKVWRLQQKVDEVSDKENQLQAAVFEHPVAIRNRPLSPTSDEQGNVKISKRTITRRQTETLEQAFKIHGGNTNNPVPAAVGLLETWCTKFTTKQLVTSVSRKRKFCESIFPQVYNTEGKNFERSQENILCSIAAYFCKGVLGKAKYRCVYQAISMRWGLKKGFKRCRLKVMGCKIPSLLP</sequence>
<dbReference type="AlphaFoldDB" id="A0AAD9Q1F9"/>